<feature type="compositionally biased region" description="Basic and acidic residues" evidence="4">
    <location>
        <begin position="61"/>
        <end position="78"/>
    </location>
</feature>
<sequence length="347" mass="38702">MATEVALPSLDGLSDRLALHQSVFDSLVELIPPKYYLTTENDHEPAGKYAHNKKNKAPKQAIKEATKKAKKAKLDPENYKSVLDIQAEADKASKEAAVQEDEEEEASDDDDAEEVDEMEVDDDEDDEPSSTTPNVKPLPTGSILELRAKIQNRIKELAAKRGGPSSANGTEKGGETPPRSRQEILEKRAKRKAEKRVANLKKKEKKKGDTTGMATPTPKTERSDEKEVVDSVSFGKLDFGIPESASKKRKADLAGQLKQVEAKKAKLETLSQTNPLKAAQITESQQWSKLSHLAEGEKVKDDVKLLKKSLKRKEKEKAKSSAVWNDRQNTVKKDQEQRQKKREENLK</sequence>
<comment type="caution">
    <text evidence="7">The sequence shown here is derived from an EMBL/GenBank/DDBJ whole genome shotgun (WGS) entry which is preliminary data.</text>
</comment>
<name>A0AAD5S1F3_9FUNG</name>
<reference evidence="7" key="1">
    <citation type="submission" date="2020-05" db="EMBL/GenBank/DDBJ databases">
        <title>Phylogenomic resolution of chytrid fungi.</title>
        <authorList>
            <person name="Stajich J.E."/>
            <person name="Amses K."/>
            <person name="Simmons R."/>
            <person name="Seto K."/>
            <person name="Myers J."/>
            <person name="Bonds A."/>
            <person name="Quandt C.A."/>
            <person name="Barry K."/>
            <person name="Liu P."/>
            <person name="Grigoriev I."/>
            <person name="Longcore J.E."/>
            <person name="James T.Y."/>
        </authorList>
    </citation>
    <scope>NUCLEOTIDE SEQUENCE</scope>
    <source>
        <strain evidence="7">JEL0318</strain>
    </source>
</reference>
<feature type="compositionally biased region" description="Polar residues" evidence="4">
    <location>
        <begin position="269"/>
        <end position="289"/>
    </location>
</feature>
<feature type="compositionally biased region" description="Basic and acidic residues" evidence="4">
    <location>
        <begin position="329"/>
        <end position="347"/>
    </location>
</feature>
<keyword evidence="3" id="KW-0539">Nucleus</keyword>
<dbReference type="Pfam" id="PF15459">
    <property type="entry name" value="RRP14"/>
    <property type="match status" value="1"/>
</dbReference>
<dbReference type="EMBL" id="JADGJD010002686">
    <property type="protein sequence ID" value="KAJ3029734.1"/>
    <property type="molecule type" value="Genomic_DNA"/>
</dbReference>
<dbReference type="GO" id="GO:0003723">
    <property type="term" value="F:RNA binding"/>
    <property type="evidence" value="ECO:0007669"/>
    <property type="project" value="TreeGrafter"/>
</dbReference>
<dbReference type="GO" id="GO:0042274">
    <property type="term" value="P:ribosomal small subunit biogenesis"/>
    <property type="evidence" value="ECO:0007669"/>
    <property type="project" value="TreeGrafter"/>
</dbReference>
<feature type="domain" description="Ribosomal RNA-processing protein 14 N-terminal" evidence="6">
    <location>
        <begin position="16"/>
        <end position="77"/>
    </location>
</feature>
<gene>
    <name evidence="7" type="primary">SURF6</name>
    <name evidence="7" type="ORF">HK097_005726</name>
</gene>
<dbReference type="AlphaFoldDB" id="A0AAD5S1F3"/>
<feature type="compositionally biased region" description="Basic residues" evidence="4">
    <location>
        <begin position="188"/>
        <end position="205"/>
    </location>
</feature>
<dbReference type="Pfam" id="PF04935">
    <property type="entry name" value="SURF6"/>
    <property type="match status" value="1"/>
</dbReference>
<evidence type="ECO:0000259" key="5">
    <source>
        <dbReference type="Pfam" id="PF04935"/>
    </source>
</evidence>
<dbReference type="PANTHER" id="PTHR14369">
    <property type="entry name" value="SURFEIT LOCUS PROTEIN 6"/>
    <property type="match status" value="1"/>
</dbReference>
<comment type="subcellular location">
    <subcellularLocation>
        <location evidence="1">Nucleus</location>
    </subcellularLocation>
</comment>
<protein>
    <submittedName>
        <fullName evidence="7">Surfeit locus protein</fullName>
    </submittedName>
</protein>
<evidence type="ECO:0000256" key="1">
    <source>
        <dbReference type="ARBA" id="ARBA00004123"/>
    </source>
</evidence>
<dbReference type="InterPro" id="IPR007019">
    <property type="entry name" value="SURF6"/>
</dbReference>
<feature type="region of interest" description="Disordered" evidence="4">
    <location>
        <begin position="38"/>
        <end position="229"/>
    </location>
</feature>
<feature type="region of interest" description="Disordered" evidence="4">
    <location>
        <begin position="269"/>
        <end position="294"/>
    </location>
</feature>
<dbReference type="InterPro" id="IPR029190">
    <property type="entry name" value="Rrp14/SURF6_C"/>
</dbReference>
<evidence type="ECO:0000256" key="2">
    <source>
        <dbReference type="ARBA" id="ARBA00005904"/>
    </source>
</evidence>
<organism evidence="7 8">
    <name type="scientific">Rhizophlyctis rosea</name>
    <dbReference type="NCBI Taxonomy" id="64517"/>
    <lineage>
        <taxon>Eukaryota</taxon>
        <taxon>Fungi</taxon>
        <taxon>Fungi incertae sedis</taxon>
        <taxon>Chytridiomycota</taxon>
        <taxon>Chytridiomycota incertae sedis</taxon>
        <taxon>Chytridiomycetes</taxon>
        <taxon>Rhizophlyctidales</taxon>
        <taxon>Rhizophlyctidaceae</taxon>
        <taxon>Rhizophlyctis</taxon>
    </lineage>
</organism>
<comment type="similarity">
    <text evidence="2">Belongs to the SURF6 family.</text>
</comment>
<dbReference type="PANTHER" id="PTHR14369:SF0">
    <property type="entry name" value="SURFEIT LOCUS PROTEIN 6"/>
    <property type="match status" value="1"/>
</dbReference>
<proteinExistence type="inferred from homology"/>
<evidence type="ECO:0000256" key="4">
    <source>
        <dbReference type="SAM" id="MobiDB-lite"/>
    </source>
</evidence>
<feature type="domain" description="Ribosomal RNA-processing protein 14/surfeit locus protein 6 C-terminal" evidence="5">
    <location>
        <begin position="182"/>
        <end position="347"/>
    </location>
</feature>
<dbReference type="GO" id="GO:0003677">
    <property type="term" value="F:DNA binding"/>
    <property type="evidence" value="ECO:0007669"/>
    <property type="project" value="TreeGrafter"/>
</dbReference>
<accession>A0AAD5S1F3</accession>
<feature type="compositionally biased region" description="Basic and acidic residues" evidence="4">
    <location>
        <begin position="172"/>
        <end position="187"/>
    </location>
</feature>
<dbReference type="GO" id="GO:0042273">
    <property type="term" value="P:ribosomal large subunit biogenesis"/>
    <property type="evidence" value="ECO:0007669"/>
    <property type="project" value="TreeGrafter"/>
</dbReference>
<dbReference type="Proteomes" id="UP001212841">
    <property type="component" value="Unassembled WGS sequence"/>
</dbReference>
<evidence type="ECO:0000256" key="3">
    <source>
        <dbReference type="ARBA" id="ARBA00023242"/>
    </source>
</evidence>
<feature type="non-terminal residue" evidence="7">
    <location>
        <position position="347"/>
    </location>
</feature>
<dbReference type="InterPro" id="IPR029188">
    <property type="entry name" value="Rrp14_N"/>
</dbReference>
<feature type="compositionally biased region" description="Acidic residues" evidence="4">
    <location>
        <begin position="98"/>
        <end position="128"/>
    </location>
</feature>
<evidence type="ECO:0000313" key="7">
    <source>
        <dbReference type="EMBL" id="KAJ3029734.1"/>
    </source>
</evidence>
<evidence type="ECO:0000313" key="8">
    <source>
        <dbReference type="Proteomes" id="UP001212841"/>
    </source>
</evidence>
<evidence type="ECO:0000259" key="6">
    <source>
        <dbReference type="Pfam" id="PF15459"/>
    </source>
</evidence>
<keyword evidence="8" id="KW-1185">Reference proteome</keyword>
<dbReference type="GO" id="GO:0005730">
    <property type="term" value="C:nucleolus"/>
    <property type="evidence" value="ECO:0007669"/>
    <property type="project" value="TreeGrafter"/>
</dbReference>
<feature type="compositionally biased region" description="Basic and acidic residues" evidence="4">
    <location>
        <begin position="219"/>
        <end position="229"/>
    </location>
</feature>
<feature type="region of interest" description="Disordered" evidence="4">
    <location>
        <begin position="310"/>
        <end position="347"/>
    </location>
</feature>